<evidence type="ECO:0000256" key="6">
    <source>
        <dbReference type="ARBA" id="ARBA00022759"/>
    </source>
</evidence>
<dbReference type="InterPro" id="IPR036397">
    <property type="entry name" value="RNaseH_sf"/>
</dbReference>
<evidence type="ECO:0000259" key="9">
    <source>
        <dbReference type="PROSITE" id="PS50879"/>
    </source>
</evidence>
<dbReference type="InterPro" id="IPR002156">
    <property type="entry name" value="RNaseH_domain"/>
</dbReference>
<dbReference type="Gene3D" id="3.30.420.10">
    <property type="entry name" value="Ribonuclease H-like superfamily/Ribonuclease H"/>
    <property type="match status" value="1"/>
</dbReference>
<dbReference type="InterPro" id="IPR011320">
    <property type="entry name" value="RNase_H1_N"/>
</dbReference>
<dbReference type="InterPro" id="IPR009027">
    <property type="entry name" value="Ribosomal_bL9/RNase_H1_N"/>
</dbReference>
<keyword evidence="6" id="KW-0255">Endonuclease</keyword>
<dbReference type="Pfam" id="PF00075">
    <property type="entry name" value="RNase_H"/>
    <property type="match status" value="1"/>
</dbReference>
<dbReference type="SUPFAM" id="SSF53098">
    <property type="entry name" value="Ribonuclease H-like"/>
    <property type="match status" value="1"/>
</dbReference>
<keyword evidence="5" id="KW-0479">Metal-binding</keyword>
<evidence type="ECO:0000256" key="1">
    <source>
        <dbReference type="ARBA" id="ARBA00000077"/>
    </source>
</evidence>
<dbReference type="Pfam" id="PF01693">
    <property type="entry name" value="Cauli_VI"/>
    <property type="match status" value="1"/>
</dbReference>
<evidence type="ECO:0000256" key="7">
    <source>
        <dbReference type="ARBA" id="ARBA00022801"/>
    </source>
</evidence>
<feature type="compositionally biased region" description="Polar residues" evidence="8">
    <location>
        <begin position="57"/>
        <end position="69"/>
    </location>
</feature>
<feature type="domain" description="RNase H type-1" evidence="9">
    <location>
        <begin position="89"/>
        <end position="237"/>
    </location>
</feature>
<name>A0ABX6SCR4_9PSED</name>
<keyword evidence="4" id="KW-0540">Nuclease</keyword>
<dbReference type="Gene3D" id="3.40.970.10">
    <property type="entry name" value="Ribonuclease H1, N-terminal domain"/>
    <property type="match status" value="1"/>
</dbReference>
<keyword evidence="7" id="KW-0378">Hydrolase</keyword>
<evidence type="ECO:0000256" key="5">
    <source>
        <dbReference type="ARBA" id="ARBA00022723"/>
    </source>
</evidence>
<dbReference type="PROSITE" id="PS50879">
    <property type="entry name" value="RNASE_H_1"/>
    <property type="match status" value="1"/>
</dbReference>
<feature type="region of interest" description="Disordered" evidence="8">
    <location>
        <begin position="52"/>
        <end position="77"/>
    </location>
</feature>
<accession>A0ABX6SCR4</accession>
<reference evidence="10 11" key="1">
    <citation type="journal article" date="2020" name="Microbiol. Resour. Announc.">
        <title>Complete genome sequences of four natural Pseudomonas isolates that catabolize a wide range of aromatic compounds relevant to lignin valorization.</title>
        <authorList>
            <person name="Hatmaker E.A."/>
            <person name="Presley G."/>
            <person name="Cannon O."/>
            <person name="Guss A.M."/>
            <person name="Elkins J.G."/>
        </authorList>
    </citation>
    <scope>NUCLEOTIDE SEQUENCE [LARGE SCALE GENOMIC DNA]</scope>
    <source>
        <strain evidence="10 11">B10D7D</strain>
    </source>
</reference>
<evidence type="ECO:0000256" key="8">
    <source>
        <dbReference type="SAM" id="MobiDB-lite"/>
    </source>
</evidence>
<gene>
    <name evidence="10" type="ORF">HNQ25_14375</name>
</gene>
<proteinExistence type="inferred from homology"/>
<evidence type="ECO:0000313" key="10">
    <source>
        <dbReference type="EMBL" id="QNG99497.1"/>
    </source>
</evidence>
<evidence type="ECO:0000256" key="3">
    <source>
        <dbReference type="ARBA" id="ARBA00012180"/>
    </source>
</evidence>
<evidence type="ECO:0000256" key="4">
    <source>
        <dbReference type="ARBA" id="ARBA00022722"/>
    </source>
</evidence>
<organism evidence="10 11">
    <name type="scientific">Pseudomonas sediminis</name>
    <dbReference type="NCBI Taxonomy" id="1691904"/>
    <lineage>
        <taxon>Bacteria</taxon>
        <taxon>Pseudomonadati</taxon>
        <taxon>Pseudomonadota</taxon>
        <taxon>Gammaproteobacteria</taxon>
        <taxon>Pseudomonadales</taxon>
        <taxon>Pseudomonadaceae</taxon>
        <taxon>Pseudomonas</taxon>
    </lineage>
</organism>
<dbReference type="InterPro" id="IPR012337">
    <property type="entry name" value="RNaseH-like_sf"/>
</dbReference>
<dbReference type="EMBL" id="CP060009">
    <property type="protein sequence ID" value="QNG99497.1"/>
    <property type="molecule type" value="Genomic_DNA"/>
</dbReference>
<dbReference type="InterPro" id="IPR037056">
    <property type="entry name" value="RNase_H1_N_sf"/>
</dbReference>
<evidence type="ECO:0000256" key="2">
    <source>
        <dbReference type="ARBA" id="ARBA00005300"/>
    </source>
</evidence>
<dbReference type="SUPFAM" id="SSF55658">
    <property type="entry name" value="L9 N-domain-like"/>
    <property type="match status" value="1"/>
</dbReference>
<comment type="similarity">
    <text evidence="2">Belongs to the RNase H family.</text>
</comment>
<sequence>MAKTASRKWYVVWAGRCPGIYLDWASCKLQTDGFPGARFKSFTSQAEAEAAFRSKPATGTSARPATSRATPGRAKSGLTTLSKHQIEKIEADVKIFVDGGCNPNPGEAGSGVSVYTNGVLSSLWYGRYQPTGTNNTAELAALHYGLVLAGEAIKKDLSAAVFADSSYAINCITQWAAGWEKKGWKRKAGDILNLEQIQEIYAVYLQVKDRVEVHHVNGHIGIEGNELADRMSLLAVDELEAGWRRYPEPIIIDDVLALRADAAQGLNYKPRSTSKASSLS</sequence>
<keyword evidence="11" id="KW-1185">Reference proteome</keyword>
<protein>
    <recommendedName>
        <fullName evidence="3">ribonuclease H</fullName>
        <ecNumber evidence="3">3.1.26.4</ecNumber>
    </recommendedName>
</protein>
<dbReference type="InterPro" id="IPR050092">
    <property type="entry name" value="RNase_H"/>
</dbReference>
<dbReference type="PANTHER" id="PTHR10642">
    <property type="entry name" value="RIBONUCLEASE H1"/>
    <property type="match status" value="1"/>
</dbReference>
<comment type="catalytic activity">
    <reaction evidence="1">
        <text>Endonucleolytic cleavage to 5'-phosphomonoester.</text>
        <dbReference type="EC" id="3.1.26.4"/>
    </reaction>
</comment>
<dbReference type="EC" id="3.1.26.4" evidence="3"/>
<evidence type="ECO:0000313" key="11">
    <source>
        <dbReference type="Proteomes" id="UP000515254"/>
    </source>
</evidence>
<dbReference type="Proteomes" id="UP000515254">
    <property type="component" value="Chromosome"/>
</dbReference>
<dbReference type="PANTHER" id="PTHR10642:SF26">
    <property type="entry name" value="RIBONUCLEASE H1"/>
    <property type="match status" value="1"/>
</dbReference>
<dbReference type="RefSeq" id="WP_179545041.1">
    <property type="nucleotide sequence ID" value="NZ_CP060009.1"/>
</dbReference>